<dbReference type="InterPro" id="IPR016197">
    <property type="entry name" value="Chromo-like_dom_sf"/>
</dbReference>
<keyword evidence="3" id="KW-1185">Reference proteome</keyword>
<dbReference type="Proteomes" id="UP000233837">
    <property type="component" value="Unassembled WGS sequence"/>
</dbReference>
<organism evidence="2 3">
    <name type="scientific">Dendrobium catenatum</name>
    <dbReference type="NCBI Taxonomy" id="906689"/>
    <lineage>
        <taxon>Eukaryota</taxon>
        <taxon>Viridiplantae</taxon>
        <taxon>Streptophyta</taxon>
        <taxon>Embryophyta</taxon>
        <taxon>Tracheophyta</taxon>
        <taxon>Spermatophyta</taxon>
        <taxon>Magnoliopsida</taxon>
        <taxon>Liliopsida</taxon>
        <taxon>Asparagales</taxon>
        <taxon>Orchidaceae</taxon>
        <taxon>Epidendroideae</taxon>
        <taxon>Malaxideae</taxon>
        <taxon>Dendrobiinae</taxon>
        <taxon>Dendrobium</taxon>
    </lineage>
</organism>
<evidence type="ECO:0000313" key="2">
    <source>
        <dbReference type="EMBL" id="PKU59713.1"/>
    </source>
</evidence>
<protein>
    <recommendedName>
        <fullName evidence="1">Integrase catalytic domain-containing protein</fullName>
    </recommendedName>
</protein>
<proteinExistence type="predicted"/>
<dbReference type="Pfam" id="PF24626">
    <property type="entry name" value="SH3_Tf2-1"/>
    <property type="match status" value="1"/>
</dbReference>
<reference evidence="2 3" key="1">
    <citation type="journal article" date="2016" name="Sci. Rep.">
        <title>The Dendrobium catenatum Lindl. genome sequence provides insights into polysaccharide synthase, floral development and adaptive evolution.</title>
        <authorList>
            <person name="Zhang G.Q."/>
            <person name="Xu Q."/>
            <person name="Bian C."/>
            <person name="Tsai W.C."/>
            <person name="Yeh C.M."/>
            <person name="Liu K.W."/>
            <person name="Yoshida K."/>
            <person name="Zhang L.S."/>
            <person name="Chang S.B."/>
            <person name="Chen F."/>
            <person name="Shi Y."/>
            <person name="Su Y.Y."/>
            <person name="Zhang Y.Q."/>
            <person name="Chen L.J."/>
            <person name="Yin Y."/>
            <person name="Lin M."/>
            <person name="Huang H."/>
            <person name="Deng H."/>
            <person name="Wang Z.W."/>
            <person name="Zhu S.L."/>
            <person name="Zhao X."/>
            <person name="Deng C."/>
            <person name="Niu S.C."/>
            <person name="Huang J."/>
            <person name="Wang M."/>
            <person name="Liu G.H."/>
            <person name="Yang H.J."/>
            <person name="Xiao X.J."/>
            <person name="Hsiao Y.Y."/>
            <person name="Wu W.L."/>
            <person name="Chen Y.Y."/>
            <person name="Mitsuda N."/>
            <person name="Ohme-Takagi M."/>
            <person name="Luo Y.B."/>
            <person name="Van de Peer Y."/>
            <person name="Liu Z.J."/>
        </authorList>
    </citation>
    <scope>NUCLEOTIDE SEQUENCE [LARGE SCALE GENOMIC DNA]</scope>
    <source>
        <tissue evidence="2">The whole plant</tissue>
    </source>
</reference>
<dbReference type="InterPro" id="IPR012337">
    <property type="entry name" value="RNaseH-like_sf"/>
</dbReference>
<dbReference type="SUPFAM" id="SSF54160">
    <property type="entry name" value="Chromo domain-like"/>
    <property type="match status" value="1"/>
</dbReference>
<dbReference type="Gene3D" id="3.30.420.10">
    <property type="entry name" value="Ribonuclease H-like superfamily/Ribonuclease H"/>
    <property type="match status" value="1"/>
</dbReference>
<dbReference type="EMBL" id="KZ504071">
    <property type="protein sequence ID" value="PKU59713.1"/>
    <property type="molecule type" value="Genomic_DNA"/>
</dbReference>
<dbReference type="PANTHER" id="PTHR45835:SF99">
    <property type="entry name" value="CHROMO DOMAIN-CONTAINING PROTEIN-RELATED"/>
    <property type="match status" value="1"/>
</dbReference>
<evidence type="ECO:0000313" key="3">
    <source>
        <dbReference type="Proteomes" id="UP000233837"/>
    </source>
</evidence>
<dbReference type="InterPro" id="IPR036397">
    <property type="entry name" value="RNaseH_sf"/>
</dbReference>
<name>A0A2I0V8H1_9ASPA</name>
<dbReference type="GO" id="GO:0015074">
    <property type="term" value="P:DNA integration"/>
    <property type="evidence" value="ECO:0007669"/>
    <property type="project" value="InterPro"/>
</dbReference>
<accession>A0A2I0V8H1</accession>
<evidence type="ECO:0000259" key="1">
    <source>
        <dbReference type="PROSITE" id="PS50994"/>
    </source>
</evidence>
<dbReference type="AlphaFoldDB" id="A0A2I0V8H1"/>
<reference evidence="2 3" key="2">
    <citation type="journal article" date="2017" name="Nature">
        <title>The Apostasia genome and the evolution of orchids.</title>
        <authorList>
            <person name="Zhang G.Q."/>
            <person name="Liu K.W."/>
            <person name="Li Z."/>
            <person name="Lohaus R."/>
            <person name="Hsiao Y.Y."/>
            <person name="Niu S.C."/>
            <person name="Wang J.Y."/>
            <person name="Lin Y.C."/>
            <person name="Xu Q."/>
            <person name="Chen L.J."/>
            <person name="Yoshida K."/>
            <person name="Fujiwara S."/>
            <person name="Wang Z.W."/>
            <person name="Zhang Y.Q."/>
            <person name="Mitsuda N."/>
            <person name="Wang M."/>
            <person name="Liu G.H."/>
            <person name="Pecoraro L."/>
            <person name="Huang H.X."/>
            <person name="Xiao X.J."/>
            <person name="Lin M."/>
            <person name="Wu X.Y."/>
            <person name="Wu W.L."/>
            <person name="Chen Y.Y."/>
            <person name="Chang S.B."/>
            <person name="Sakamoto S."/>
            <person name="Ohme-Takagi M."/>
            <person name="Yagi M."/>
            <person name="Zeng S.J."/>
            <person name="Shen C.Y."/>
            <person name="Yeh C.M."/>
            <person name="Luo Y.B."/>
            <person name="Tsai W.C."/>
            <person name="Van de Peer Y."/>
            <person name="Liu Z.J."/>
        </authorList>
    </citation>
    <scope>NUCLEOTIDE SEQUENCE [LARGE SCALE GENOMIC DNA]</scope>
    <source>
        <tissue evidence="2">The whole plant</tissue>
    </source>
</reference>
<feature type="domain" description="Integrase catalytic" evidence="1">
    <location>
        <begin position="1"/>
        <end position="151"/>
    </location>
</feature>
<dbReference type="InterPro" id="IPR056924">
    <property type="entry name" value="SH3_Tf2-1"/>
</dbReference>
<dbReference type="PANTHER" id="PTHR45835">
    <property type="entry name" value="YALI0A06105P"/>
    <property type="match status" value="1"/>
</dbReference>
<sequence length="345" mass="39939">MDFVSGLPRSRKGHDAIWVIIDRLTKSAHFLPIRLTDSVEKLAVLYVAEIVRLHGVPKSIVSDRDGRFTSRLWKKVQEAMGTRLKFSTAFHPQTDGQSERTIQTLEDLLRLCVLDFGGGWESHVPLIEFAYNNSFQASIGMAPYEALYGRKCRTPLCWAETGERKVIGSDLVDDATNKIRIIKERLQAVQDRQKKYYDAKHRFVEFSVGDFVFIKIRPMKGVLRFGKVGKLSPRYIGPFEILERIGKVAYRLALPTTYAVHNVFHVSSLRKFISDDPSKIITEHVEIQPDLTYVEEPDRILEFSVRQLRSREIPFVKVLWKHGLEKNATWEKESEMRKCYPHLFE</sequence>
<dbReference type="GO" id="GO:0003676">
    <property type="term" value="F:nucleic acid binding"/>
    <property type="evidence" value="ECO:0007669"/>
    <property type="project" value="InterPro"/>
</dbReference>
<dbReference type="SUPFAM" id="SSF53098">
    <property type="entry name" value="Ribonuclease H-like"/>
    <property type="match status" value="1"/>
</dbReference>
<dbReference type="PROSITE" id="PS50994">
    <property type="entry name" value="INTEGRASE"/>
    <property type="match status" value="1"/>
</dbReference>
<dbReference type="InterPro" id="IPR001584">
    <property type="entry name" value="Integrase_cat-core"/>
</dbReference>
<gene>
    <name evidence="2" type="ORF">MA16_Dca015708</name>
</gene>